<proteinExistence type="predicted"/>
<evidence type="ECO:0000259" key="8">
    <source>
        <dbReference type="Pfam" id="PF23377"/>
    </source>
</evidence>
<evidence type="ECO:0000259" key="11">
    <source>
        <dbReference type="Pfam" id="PF25295"/>
    </source>
</evidence>
<dbReference type="InterPro" id="IPR001680">
    <property type="entry name" value="WD40_rpt"/>
</dbReference>
<gene>
    <name evidence="12" type="ORF">ONB1V03_LOCUS2155</name>
</gene>
<feature type="domain" description="IFT122 zinc ribbon" evidence="10">
    <location>
        <begin position="1146"/>
        <end position="1188"/>
    </location>
</feature>
<dbReference type="Pfam" id="PF25295">
    <property type="entry name" value="TPR_IFT122"/>
    <property type="match status" value="1"/>
</dbReference>
<reference evidence="12" key="1">
    <citation type="submission" date="2020-11" db="EMBL/GenBank/DDBJ databases">
        <authorList>
            <person name="Tran Van P."/>
        </authorList>
    </citation>
    <scope>NUCLEOTIDE SEQUENCE</scope>
</reference>
<feature type="domain" description="Intraflagellar transport protein 122 homolog TPR" evidence="11">
    <location>
        <begin position="669"/>
        <end position="1027"/>
    </location>
</feature>
<evidence type="ECO:0000256" key="7">
    <source>
        <dbReference type="PROSITE-ProRule" id="PRU00221"/>
    </source>
</evidence>
<keyword evidence="4" id="KW-0677">Repeat</keyword>
<evidence type="ECO:0000256" key="3">
    <source>
        <dbReference type="ARBA" id="ARBA00022574"/>
    </source>
</evidence>
<comment type="subcellular location">
    <subcellularLocation>
        <location evidence="1">Cell projection</location>
        <location evidence="1">Cilium</location>
    </subcellularLocation>
</comment>
<keyword evidence="5" id="KW-0969">Cilium</keyword>
<dbReference type="Gene3D" id="2.130.10.10">
    <property type="entry name" value="YVTN repeat-like/Quinoprotein amine dehydrogenase"/>
    <property type="match status" value="3"/>
</dbReference>
<feature type="repeat" description="WD" evidence="7">
    <location>
        <begin position="169"/>
        <end position="200"/>
    </location>
</feature>
<sequence>MSLRAEVLSFYKRVIRLSQEWQALNPLNTSKERLYMTSECKRLIRENRHLTDDHHIRALLQEGMGRLQVAQHYRIPYPRPVYYPTGAYLRKHNIGYLNFLNRETRLEGHNHKKAFIRILSGVEITVLSYGWIRSRIAKGTNCEGDQLIVAADIRVYVYNTNDGTLIQALKGHKDNVLCVAYSMDGKRFASGSADKQVIIWTSKMEGILKYSHNDAIRCIQYNPLSHQLVSCTANDFGLWSPEQKAVTKQKINSQVNSCSWSSDGHYLALALSSGHISIRNRNGEEKTRIERMGGPLAPIWGVSFCPLKEEDSDTIVSVDWTQSLSFYDLNGKADTVAKERNIGFDPLNVSHFWSGDYLLVNGSNKKALLYTKEGIFIGCVAEQSSWIWSAKSSPDGNRIAVGSQDGTVAIYELTFSTVHSLYKERYAFRENMSDVIIQHLITEEKVRIKCRDLVKKLAIYKNRLAIQLPERVIIYELTKESDNTDMHYKVKEKINHKLECTLIVVCSENLVLCQEKRLQCLSFNGTMEREWALDSSIRYIRATGGPPEREGLLVGLKNGQIVQIFINNPFPINIIKIANPIRCLDISILRRKLAVVDDKGMCSEPNANSVSWNTHFDDMLSYSGAGTLSIKAGDFPAHHQSLQGFVVGFCGAKVFCLQYNSVTTVEVSQSAPMYGYIEKNIEAYKTACLKVTESDWQILANSALDNMNLEIARKALIRTKNWLFLELIQTYIRSTTTQSKSTELSLMGDVMAYRGYFAEAAKLYKQSRDENKAVTMYSDLQMYESAQEMMSAGAGVGADSHNSRQLNKKRTDWIHNSNEPKAAVEMYLTSGDTVKAIEIIGQNGWIDMLMTVVRQLDRADRKALTLCADILIKSKQYSNAVEVYKKIGDVQNLAMIYIKSSQWQEAFRLADDYPHLKQDVYVPYALWLAENDRFVEAQQAFHTAGKVTEASRVLQQLMNNAINENRFNDVSYYCWILANQCLDLAKQSLQQPQHEQQAQHLIDRYHELSNKADIYYAYHNIYRYIWISWHCVRRQCLNRNMLLRGASNTRPLQIQLTLCATKSREEPFTAFFPDALFNMARYLFHSTITTSPEGVSKGRNLGAFKLVRHVYEKLHKMHVPNRFQDAIDMGDLTIRAKPFSDSEYMDLLSLCYRCSTTNPLYNINGNQCLNCNQPFVYSFATFDILPLIEFEIEEGISDVMSMSGSEWQEEKADNYQSLKLGEDYMNTEYNNDYTNDNSGDPSGDPFSATLASYQESDQKYRPVRVSRKALERMKPSEIIVVNFGPPLTTKYYRNLMPDIPITVKKVRLLKLYVLCPATGMTARVVVAVVIHIDIPELHSRIVPSIRQTMMTHPFIQEALVCSPHQLELIEMV</sequence>
<dbReference type="InterPro" id="IPR015943">
    <property type="entry name" value="WD40/YVTN_repeat-like_dom_sf"/>
</dbReference>
<dbReference type="PROSITE" id="PS50294">
    <property type="entry name" value="WD_REPEATS_REGION"/>
    <property type="match status" value="1"/>
</dbReference>
<dbReference type="GO" id="GO:0030991">
    <property type="term" value="C:intraciliary transport particle A"/>
    <property type="evidence" value="ECO:0007669"/>
    <property type="project" value="TreeGrafter"/>
</dbReference>
<organism evidence="12">
    <name type="scientific">Oppiella nova</name>
    <dbReference type="NCBI Taxonomy" id="334625"/>
    <lineage>
        <taxon>Eukaryota</taxon>
        <taxon>Metazoa</taxon>
        <taxon>Ecdysozoa</taxon>
        <taxon>Arthropoda</taxon>
        <taxon>Chelicerata</taxon>
        <taxon>Arachnida</taxon>
        <taxon>Acari</taxon>
        <taxon>Acariformes</taxon>
        <taxon>Sarcoptiformes</taxon>
        <taxon>Oribatida</taxon>
        <taxon>Brachypylina</taxon>
        <taxon>Oppioidea</taxon>
        <taxon>Oppiidae</taxon>
        <taxon>Oppiella</taxon>
    </lineage>
</organism>
<dbReference type="InterPro" id="IPR036322">
    <property type="entry name" value="WD40_repeat_dom_sf"/>
</dbReference>
<protein>
    <recommendedName>
        <fullName evidence="2">Intraflagellar transport protein 122 homolog</fullName>
    </recommendedName>
</protein>
<dbReference type="InterPro" id="IPR056152">
    <property type="entry name" value="Beta-prop_IFT122_2nd"/>
</dbReference>
<keyword evidence="13" id="KW-1185">Reference proteome</keyword>
<feature type="domain" description="IFT122 first beta-propeller" evidence="9">
    <location>
        <begin position="309"/>
        <end position="413"/>
    </location>
</feature>
<dbReference type="InterPro" id="IPR056153">
    <property type="entry name" value="Beta-prop_IFT122_1st"/>
</dbReference>
<accession>A0A7R9QBF1</accession>
<dbReference type="CDD" id="cd20261">
    <property type="entry name" value="Complex1_LYR_LYRM1"/>
    <property type="match status" value="1"/>
</dbReference>
<keyword evidence="6" id="KW-0966">Cell projection</keyword>
<evidence type="ECO:0000256" key="4">
    <source>
        <dbReference type="ARBA" id="ARBA00022737"/>
    </source>
</evidence>
<dbReference type="Proteomes" id="UP000728032">
    <property type="component" value="Unassembled WGS sequence"/>
</dbReference>
<dbReference type="InterPro" id="IPR057411">
    <property type="entry name" value="TPR_IFT122"/>
</dbReference>
<dbReference type="Gene3D" id="1.25.40.470">
    <property type="match status" value="2"/>
</dbReference>
<name>A0A7R9QBF1_9ACAR</name>
<dbReference type="GO" id="GO:1905515">
    <property type="term" value="P:non-motile cilium assembly"/>
    <property type="evidence" value="ECO:0007669"/>
    <property type="project" value="TreeGrafter"/>
</dbReference>
<dbReference type="InterPro" id="IPR056838">
    <property type="entry name" value="Zn_ribbon_IFT122"/>
</dbReference>
<dbReference type="PROSITE" id="PS50082">
    <property type="entry name" value="WD_REPEATS_2"/>
    <property type="match status" value="1"/>
</dbReference>
<dbReference type="PANTHER" id="PTHR12764:SF4">
    <property type="entry name" value="INTRAFLAGELLAR TRANSPORT PROTEIN 122 HOMOLOG"/>
    <property type="match status" value="1"/>
</dbReference>
<keyword evidence="3 7" id="KW-0853">WD repeat</keyword>
<dbReference type="Pfam" id="PF25144">
    <property type="entry name" value="Zn_ribbon_IFT122"/>
    <property type="match status" value="1"/>
</dbReference>
<evidence type="ECO:0000256" key="1">
    <source>
        <dbReference type="ARBA" id="ARBA00004138"/>
    </source>
</evidence>
<evidence type="ECO:0000256" key="6">
    <source>
        <dbReference type="ARBA" id="ARBA00023273"/>
    </source>
</evidence>
<dbReference type="GO" id="GO:0097730">
    <property type="term" value="C:non-motile cilium"/>
    <property type="evidence" value="ECO:0007669"/>
    <property type="project" value="TreeGrafter"/>
</dbReference>
<dbReference type="EMBL" id="OC915291">
    <property type="protein sequence ID" value="CAD7639714.1"/>
    <property type="molecule type" value="Genomic_DNA"/>
</dbReference>
<evidence type="ECO:0000256" key="5">
    <source>
        <dbReference type="ARBA" id="ARBA00023069"/>
    </source>
</evidence>
<dbReference type="SUPFAM" id="SSF48452">
    <property type="entry name" value="TPR-like"/>
    <property type="match status" value="1"/>
</dbReference>
<dbReference type="InterPro" id="IPR039857">
    <property type="entry name" value="Ift122/121"/>
</dbReference>
<evidence type="ECO:0000313" key="13">
    <source>
        <dbReference type="Proteomes" id="UP000728032"/>
    </source>
</evidence>
<dbReference type="OrthoDB" id="10255582at2759"/>
<feature type="domain" description="IFT122 first beta-propeller" evidence="9">
    <location>
        <begin position="142"/>
        <end position="307"/>
    </location>
</feature>
<dbReference type="Pfam" id="PF23377">
    <property type="entry name" value="Beta-prop_IFT122_2nd"/>
    <property type="match status" value="1"/>
</dbReference>
<evidence type="ECO:0000259" key="9">
    <source>
        <dbReference type="Pfam" id="PF23381"/>
    </source>
</evidence>
<dbReference type="GO" id="GO:0035721">
    <property type="term" value="P:intraciliary retrograde transport"/>
    <property type="evidence" value="ECO:0007669"/>
    <property type="project" value="TreeGrafter"/>
</dbReference>
<evidence type="ECO:0000256" key="2">
    <source>
        <dbReference type="ARBA" id="ARBA00019442"/>
    </source>
</evidence>
<dbReference type="InterPro" id="IPR045294">
    <property type="entry name" value="Complex1_LYR_LYRM1"/>
</dbReference>
<dbReference type="EMBL" id="CAJPVJ010000466">
    <property type="protein sequence ID" value="CAG2162562.1"/>
    <property type="molecule type" value="Genomic_DNA"/>
</dbReference>
<dbReference type="Pfam" id="PF23381">
    <property type="entry name" value="Beta-prop_IFT122_1st"/>
    <property type="match status" value="2"/>
</dbReference>
<dbReference type="PANTHER" id="PTHR12764">
    <property type="entry name" value="WD REPEAT DOMAIN-RELATED"/>
    <property type="match status" value="1"/>
</dbReference>
<feature type="domain" description="IFT122 second beta-propeller" evidence="8">
    <location>
        <begin position="419"/>
        <end position="661"/>
    </location>
</feature>
<dbReference type="InterPro" id="IPR011990">
    <property type="entry name" value="TPR-like_helical_dom_sf"/>
</dbReference>
<dbReference type="GO" id="GO:0061512">
    <property type="term" value="P:protein localization to cilium"/>
    <property type="evidence" value="ECO:0007669"/>
    <property type="project" value="TreeGrafter"/>
</dbReference>
<dbReference type="SMART" id="SM00320">
    <property type="entry name" value="WD40"/>
    <property type="match status" value="5"/>
</dbReference>
<dbReference type="SUPFAM" id="SSF50978">
    <property type="entry name" value="WD40 repeat-like"/>
    <property type="match status" value="2"/>
</dbReference>
<evidence type="ECO:0000313" key="12">
    <source>
        <dbReference type="EMBL" id="CAD7639714.1"/>
    </source>
</evidence>
<evidence type="ECO:0000259" key="10">
    <source>
        <dbReference type="Pfam" id="PF25144"/>
    </source>
</evidence>
<dbReference type="FunFam" id="1.25.40.470:FF:000005">
    <property type="entry name" value="Intraflagellar transport protein 122 homolog"/>
    <property type="match status" value="1"/>
</dbReference>